<accession>A0ABN2NLR2</accession>
<evidence type="ECO:0000256" key="1">
    <source>
        <dbReference type="SAM" id="Phobius"/>
    </source>
</evidence>
<dbReference type="EMBL" id="BAAANL010000009">
    <property type="protein sequence ID" value="GAA1874240.1"/>
    <property type="molecule type" value="Genomic_DNA"/>
</dbReference>
<dbReference type="RefSeq" id="WP_344105927.1">
    <property type="nucleotide sequence ID" value="NZ_BAAANL010000009.1"/>
</dbReference>
<sequence length="148" mass="15777">MTAPTWVAYESTHNTGSGALPLSSIPAYLRQRPLPGSATGSQRGRILEMSPTSQAARWMCRRGNRAVGLPLAVLAALAYGLLADFLYSVHHVAAWGLLALFAWNAAKFALVSIWLLLVTLTSLGSIALRTARRSTASTQRASNSSPAQ</sequence>
<reference evidence="2 3" key="1">
    <citation type="journal article" date="2019" name="Int. J. Syst. Evol. Microbiol.">
        <title>The Global Catalogue of Microorganisms (GCM) 10K type strain sequencing project: providing services to taxonomists for standard genome sequencing and annotation.</title>
        <authorList>
            <consortium name="The Broad Institute Genomics Platform"/>
            <consortium name="The Broad Institute Genome Sequencing Center for Infectious Disease"/>
            <person name="Wu L."/>
            <person name="Ma J."/>
        </authorList>
    </citation>
    <scope>NUCLEOTIDE SEQUENCE [LARGE SCALE GENOMIC DNA]</scope>
    <source>
        <strain evidence="2 3">JCM 14326</strain>
    </source>
</reference>
<keyword evidence="3" id="KW-1185">Reference proteome</keyword>
<proteinExistence type="predicted"/>
<protein>
    <submittedName>
        <fullName evidence="2">Uncharacterized protein</fullName>
    </submittedName>
</protein>
<feature type="transmembrane region" description="Helical" evidence="1">
    <location>
        <begin position="67"/>
        <end position="88"/>
    </location>
</feature>
<organism evidence="2 3">
    <name type="scientific">Myceligenerans crystallogenes</name>
    <dbReference type="NCBI Taxonomy" id="316335"/>
    <lineage>
        <taxon>Bacteria</taxon>
        <taxon>Bacillati</taxon>
        <taxon>Actinomycetota</taxon>
        <taxon>Actinomycetes</taxon>
        <taxon>Micrococcales</taxon>
        <taxon>Promicromonosporaceae</taxon>
        <taxon>Myceligenerans</taxon>
    </lineage>
</organism>
<comment type="caution">
    <text evidence="2">The sequence shown here is derived from an EMBL/GenBank/DDBJ whole genome shotgun (WGS) entry which is preliminary data.</text>
</comment>
<keyword evidence="1" id="KW-1133">Transmembrane helix</keyword>
<dbReference type="Proteomes" id="UP001501094">
    <property type="component" value="Unassembled WGS sequence"/>
</dbReference>
<feature type="transmembrane region" description="Helical" evidence="1">
    <location>
        <begin position="108"/>
        <end position="128"/>
    </location>
</feature>
<keyword evidence="1" id="KW-0812">Transmembrane</keyword>
<keyword evidence="1" id="KW-0472">Membrane</keyword>
<evidence type="ECO:0000313" key="2">
    <source>
        <dbReference type="EMBL" id="GAA1874240.1"/>
    </source>
</evidence>
<gene>
    <name evidence="2" type="ORF">GCM10009751_37220</name>
</gene>
<evidence type="ECO:0000313" key="3">
    <source>
        <dbReference type="Proteomes" id="UP001501094"/>
    </source>
</evidence>
<name>A0ABN2NLR2_9MICO</name>